<dbReference type="Pfam" id="PF00782">
    <property type="entry name" value="DSPc"/>
    <property type="match status" value="1"/>
</dbReference>
<dbReference type="OrthoDB" id="200924at2759"/>
<comment type="function">
    <text evidence="10">Bifunctional mRNA-capping enzyme exhibiting RNA 5'-triphosphate monophosphatase activity in the N-terminal part and mRNA guanylyltransferase activity in the C-terminal part. Catalyzes the first two steps of cap formation: by removing the gamma-phosphate from the 5'-triphosphate end of nascent mRNA to yield a diphosphate end, and by transferring the GMP moiety of GTP to the 5'-diphosphate terminus of RNA via a covalent enzyme-GMP reaction intermediate.</text>
</comment>
<keyword evidence="5 10" id="KW-0547">Nucleotide-binding</keyword>
<evidence type="ECO:0000313" key="19">
    <source>
        <dbReference type="Proteomes" id="UP001152799"/>
    </source>
</evidence>
<proteinExistence type="inferred from homology"/>
<dbReference type="InterPro" id="IPR001339">
    <property type="entry name" value="mRNA_cap_enzyme_adenylation"/>
</dbReference>
<dbReference type="Gene3D" id="3.30.1490.430">
    <property type="match status" value="1"/>
</dbReference>
<keyword evidence="19" id="KW-1185">Reference proteome</keyword>
<keyword evidence="10" id="KW-0378">Hydrolase</keyword>
<dbReference type="PROSITE" id="PS00383">
    <property type="entry name" value="TYR_PHOSPHATASE_1"/>
    <property type="match status" value="1"/>
</dbReference>
<dbReference type="GO" id="GO:0005634">
    <property type="term" value="C:nucleus"/>
    <property type="evidence" value="ECO:0007669"/>
    <property type="project" value="UniProtKB-SubCell"/>
</dbReference>
<dbReference type="EMBL" id="OU892280">
    <property type="protein sequence ID" value="CAG9767900.1"/>
    <property type="molecule type" value="Genomic_DNA"/>
</dbReference>
<dbReference type="GO" id="GO:0006370">
    <property type="term" value="P:7-methylguanosine mRNA capping"/>
    <property type="evidence" value="ECO:0007669"/>
    <property type="project" value="UniProtKB-UniRule"/>
</dbReference>
<dbReference type="CDD" id="cd07895">
    <property type="entry name" value="Adenylation_mRNA_capping"/>
    <property type="match status" value="1"/>
</dbReference>
<evidence type="ECO:0000259" key="15">
    <source>
        <dbReference type="Pfam" id="PF00782"/>
    </source>
</evidence>
<dbReference type="PANTHER" id="PTHR10367">
    <property type="entry name" value="MRNA-CAPPING ENZYME"/>
    <property type="match status" value="1"/>
</dbReference>
<protein>
    <recommendedName>
        <fullName evidence="10">mRNA-capping enzyme</fullName>
    </recommendedName>
    <domain>
        <recommendedName>
            <fullName evidence="10">mRNA 5'-triphosphate monophosphatase</fullName>
            <ecNumber evidence="10">3.6.1.74</ecNumber>
        </recommendedName>
        <alternativeName>
            <fullName evidence="10">mRNA 5'-phosphatase</fullName>
        </alternativeName>
    </domain>
    <domain>
        <recommendedName>
            <fullName evidence="10">mRNA guanylyltransferase</fullName>
            <ecNumber evidence="10">2.7.7.50</ecNumber>
        </recommendedName>
        <alternativeName>
            <fullName evidence="10">GTP--RNA guanylyltransferase</fullName>
            <shortName evidence="10">GTase</shortName>
        </alternativeName>
    </domain>
</protein>
<keyword evidence="4 10" id="KW-0548">Nucleotidyltransferase</keyword>
<dbReference type="GO" id="GO:0004721">
    <property type="term" value="F:phosphoprotein phosphatase activity"/>
    <property type="evidence" value="ECO:0007669"/>
    <property type="project" value="UniProtKB-UniRule"/>
</dbReference>
<dbReference type="InterPro" id="IPR051029">
    <property type="entry name" value="mRNA_Capping_Enz/RNA_Phosphat"/>
</dbReference>
<comment type="similarity">
    <text evidence="10">In the C-terminal section; belongs to the eukaryotic GTase family.</text>
</comment>
<dbReference type="Gene3D" id="3.90.190.10">
    <property type="entry name" value="Protein tyrosine phosphatase superfamily"/>
    <property type="match status" value="1"/>
</dbReference>
<feature type="binding site" evidence="13">
    <location>
        <position position="329"/>
    </location>
    <ligand>
        <name>GTP</name>
        <dbReference type="ChEBI" id="CHEBI:37565"/>
    </ligand>
</feature>
<feature type="binding site" evidence="13">
    <location>
        <begin position="474"/>
        <end position="476"/>
    </location>
    <ligand>
        <name>GTP</name>
        <dbReference type="ChEBI" id="CHEBI:37565"/>
    </ligand>
</feature>
<comment type="catalytic activity">
    <reaction evidence="9">
        <text>a 5'-end diphospho-ribonucleoside in mRNA + GTP + H(+) = a 5'-end (5'-triphosphoguanosine)-ribonucleoside in mRNA + diphosphate</text>
        <dbReference type="Rhea" id="RHEA:67012"/>
        <dbReference type="Rhea" id="RHEA-COMP:17165"/>
        <dbReference type="Rhea" id="RHEA-COMP:17166"/>
        <dbReference type="ChEBI" id="CHEBI:15378"/>
        <dbReference type="ChEBI" id="CHEBI:33019"/>
        <dbReference type="ChEBI" id="CHEBI:37565"/>
        <dbReference type="ChEBI" id="CHEBI:167616"/>
        <dbReference type="ChEBI" id="CHEBI:167617"/>
        <dbReference type="EC" id="2.7.7.50"/>
    </reaction>
    <physiologicalReaction direction="left-to-right" evidence="9">
        <dbReference type="Rhea" id="RHEA:67013"/>
    </physiologicalReaction>
</comment>
<gene>
    <name evidence="18" type="ORF">CEUTPL_LOCUS8454</name>
</gene>
<reference evidence="18" key="1">
    <citation type="submission" date="2022-01" db="EMBL/GenBank/DDBJ databases">
        <authorList>
            <person name="King R."/>
        </authorList>
    </citation>
    <scope>NUCLEOTIDE SEQUENCE</scope>
</reference>
<keyword evidence="7 10" id="KW-0342">GTP-binding</keyword>
<evidence type="ECO:0000256" key="13">
    <source>
        <dbReference type="PIRSR" id="PIRSR036958-3"/>
    </source>
</evidence>
<evidence type="ECO:0000313" key="18">
    <source>
        <dbReference type="EMBL" id="CAG9767900.1"/>
    </source>
</evidence>
<dbReference type="Gene3D" id="3.30.470.30">
    <property type="entry name" value="DNA ligase/mRNA capping enzyme"/>
    <property type="match status" value="1"/>
</dbReference>
<keyword evidence="3 10" id="KW-0808">Transferase</keyword>
<evidence type="ECO:0000256" key="5">
    <source>
        <dbReference type="ARBA" id="ARBA00022741"/>
    </source>
</evidence>
<dbReference type="PIRSF" id="PIRSF036958">
    <property type="entry name" value="mRNA_capping_HCE"/>
    <property type="match status" value="1"/>
</dbReference>
<evidence type="ECO:0000259" key="17">
    <source>
        <dbReference type="Pfam" id="PF03919"/>
    </source>
</evidence>
<dbReference type="GO" id="GO:0140818">
    <property type="term" value="F:mRNA 5'-triphosphate monophosphatase activity"/>
    <property type="evidence" value="ECO:0007669"/>
    <property type="project" value="UniProtKB-EC"/>
</dbReference>
<evidence type="ECO:0000256" key="6">
    <source>
        <dbReference type="ARBA" id="ARBA00023042"/>
    </source>
</evidence>
<dbReference type="GO" id="GO:0004651">
    <property type="term" value="F:polynucleotide 5'-phosphatase activity"/>
    <property type="evidence" value="ECO:0007669"/>
    <property type="project" value="UniProtKB-UniRule"/>
</dbReference>
<evidence type="ECO:0000256" key="3">
    <source>
        <dbReference type="ARBA" id="ARBA00022679"/>
    </source>
</evidence>
<keyword evidence="8 10" id="KW-0539">Nucleus</keyword>
<feature type="domain" description="Dual specificity phosphatase catalytic" evidence="15">
    <location>
        <begin position="60"/>
        <end position="180"/>
    </location>
</feature>
<dbReference type="EC" id="2.7.7.50" evidence="10"/>
<feature type="active site" description="N6-GMP-lysine intermediate" evidence="12">
    <location>
        <position position="308"/>
    </location>
</feature>
<feature type="region of interest" description="Disordered" evidence="14">
    <location>
        <begin position="186"/>
        <end position="244"/>
    </location>
</feature>
<dbReference type="FunFam" id="3.30.470.30:FF:000040">
    <property type="entry name" value="mRNA-capping enzyme"/>
    <property type="match status" value="1"/>
</dbReference>
<dbReference type="Proteomes" id="UP001152799">
    <property type="component" value="Chromosome 4"/>
</dbReference>
<evidence type="ECO:0000256" key="1">
    <source>
        <dbReference type="ARBA" id="ARBA00004123"/>
    </source>
</evidence>
<dbReference type="GO" id="GO:0005525">
    <property type="term" value="F:GTP binding"/>
    <property type="evidence" value="ECO:0007669"/>
    <property type="project" value="UniProtKB-UniRule"/>
</dbReference>
<feature type="active site" description="Phosphocysteine intermediate" evidence="11">
    <location>
        <position position="131"/>
    </location>
</feature>
<dbReference type="InterPro" id="IPR016130">
    <property type="entry name" value="Tyr_Pase_AS"/>
</dbReference>
<comment type="similarity">
    <text evidence="10">In the N-terminal section; belongs to the non-receptor class of the protein-tyrosine phosphatase family.</text>
</comment>
<evidence type="ECO:0000256" key="12">
    <source>
        <dbReference type="PIRSR" id="PIRSR036958-2"/>
    </source>
</evidence>
<feature type="compositionally biased region" description="Acidic residues" evidence="14">
    <location>
        <begin position="199"/>
        <end position="210"/>
    </location>
</feature>
<evidence type="ECO:0000256" key="2">
    <source>
        <dbReference type="ARBA" id="ARBA00022664"/>
    </source>
</evidence>
<feature type="compositionally biased region" description="Low complexity" evidence="14">
    <location>
        <begin position="212"/>
        <end position="233"/>
    </location>
</feature>
<dbReference type="Pfam" id="PF01331">
    <property type="entry name" value="mRNA_cap_enzyme"/>
    <property type="match status" value="1"/>
</dbReference>
<feature type="binding site" evidence="13">
    <location>
        <position position="313"/>
    </location>
    <ligand>
        <name>GTP</name>
        <dbReference type="ChEBI" id="CHEBI:37565"/>
    </ligand>
</feature>
<dbReference type="InterPro" id="IPR029021">
    <property type="entry name" value="Prot-tyrosine_phosphatase-like"/>
</dbReference>
<dbReference type="SUPFAM" id="SSF50249">
    <property type="entry name" value="Nucleic acid-binding proteins"/>
    <property type="match status" value="1"/>
</dbReference>
<feature type="binding site" evidence="13">
    <location>
        <begin position="357"/>
        <end position="359"/>
    </location>
    <ligand>
        <name>GTP</name>
        <dbReference type="ChEBI" id="CHEBI:37565"/>
    </ligand>
</feature>
<organism evidence="18 19">
    <name type="scientific">Ceutorhynchus assimilis</name>
    <name type="common">cabbage seed weevil</name>
    <dbReference type="NCBI Taxonomy" id="467358"/>
    <lineage>
        <taxon>Eukaryota</taxon>
        <taxon>Metazoa</taxon>
        <taxon>Ecdysozoa</taxon>
        <taxon>Arthropoda</taxon>
        <taxon>Hexapoda</taxon>
        <taxon>Insecta</taxon>
        <taxon>Pterygota</taxon>
        <taxon>Neoptera</taxon>
        <taxon>Endopterygota</taxon>
        <taxon>Coleoptera</taxon>
        <taxon>Polyphaga</taxon>
        <taxon>Cucujiformia</taxon>
        <taxon>Curculionidae</taxon>
        <taxon>Ceutorhynchinae</taxon>
        <taxon>Ceutorhynchus</taxon>
    </lineage>
</organism>
<name>A0A9N9MMU0_9CUCU</name>
<keyword evidence="6 10" id="KW-0506">mRNA capping</keyword>
<feature type="domain" description="mRNA capping enzyme C-terminal" evidence="17">
    <location>
        <begin position="480"/>
        <end position="575"/>
    </location>
</feature>
<dbReference type="GO" id="GO:0005524">
    <property type="term" value="F:ATP binding"/>
    <property type="evidence" value="ECO:0007669"/>
    <property type="project" value="InterPro"/>
</dbReference>
<dbReference type="EC" id="3.6.1.74" evidence="10"/>
<dbReference type="PANTHER" id="PTHR10367:SF17">
    <property type="entry name" value="MRNA-CAPPING ENZYME"/>
    <property type="match status" value="1"/>
</dbReference>
<feature type="domain" description="mRNA capping enzyme adenylation" evidence="16">
    <location>
        <begin position="286"/>
        <end position="476"/>
    </location>
</feature>
<keyword evidence="2 10" id="KW-0507">mRNA processing</keyword>
<dbReference type="Gene3D" id="2.40.50.140">
    <property type="entry name" value="Nucleic acid-binding proteins"/>
    <property type="match status" value="1"/>
</dbReference>
<dbReference type="InterPro" id="IPR012340">
    <property type="entry name" value="NA-bd_OB-fold"/>
</dbReference>
<evidence type="ECO:0000256" key="4">
    <source>
        <dbReference type="ARBA" id="ARBA00022695"/>
    </source>
</evidence>
<dbReference type="GO" id="GO:0004484">
    <property type="term" value="F:mRNA guanylyltransferase activity"/>
    <property type="evidence" value="ECO:0007669"/>
    <property type="project" value="UniProtKB-UniRule"/>
</dbReference>
<comment type="subcellular location">
    <subcellularLocation>
        <location evidence="1 10">Nucleus</location>
    </subcellularLocation>
</comment>
<dbReference type="InterPro" id="IPR013846">
    <property type="entry name" value="mRNA_cap_enzyme_C"/>
</dbReference>
<evidence type="ECO:0000256" key="9">
    <source>
        <dbReference type="ARBA" id="ARBA00044624"/>
    </source>
</evidence>
<evidence type="ECO:0000256" key="10">
    <source>
        <dbReference type="PIRNR" id="PIRNR036958"/>
    </source>
</evidence>
<dbReference type="SUPFAM" id="SSF52799">
    <property type="entry name" value="(Phosphotyrosine protein) phosphatases II"/>
    <property type="match status" value="1"/>
</dbReference>
<dbReference type="SUPFAM" id="SSF56091">
    <property type="entry name" value="DNA ligase/mRNA capping enzyme, catalytic domain"/>
    <property type="match status" value="1"/>
</dbReference>
<evidence type="ECO:0000259" key="16">
    <source>
        <dbReference type="Pfam" id="PF01331"/>
    </source>
</evidence>
<feature type="binding site" evidence="13">
    <location>
        <begin position="544"/>
        <end position="549"/>
    </location>
    <ligand>
        <name>GTP</name>
        <dbReference type="ChEBI" id="CHEBI:37565"/>
    </ligand>
</feature>
<evidence type="ECO:0000256" key="7">
    <source>
        <dbReference type="ARBA" id="ARBA00023134"/>
    </source>
</evidence>
<comment type="catalytic activity">
    <reaction evidence="10">
        <text>a 5'-end triphospho-ribonucleoside in mRNA + H2O = a 5'-end diphospho-ribonucleoside in mRNA + phosphate + H(+)</text>
        <dbReference type="Rhea" id="RHEA:67004"/>
        <dbReference type="Rhea" id="RHEA-COMP:17164"/>
        <dbReference type="Rhea" id="RHEA-COMP:17165"/>
        <dbReference type="ChEBI" id="CHEBI:15377"/>
        <dbReference type="ChEBI" id="CHEBI:15378"/>
        <dbReference type="ChEBI" id="CHEBI:43474"/>
        <dbReference type="ChEBI" id="CHEBI:167616"/>
        <dbReference type="ChEBI" id="CHEBI:167618"/>
        <dbReference type="EC" id="3.6.1.74"/>
    </reaction>
</comment>
<sequence length="599" mass="69577">MSRQRKNPGPIPNRWLHCPRKADHLIMGKFMALKTPLGPEFDSQVAAECRFHPKMFFDICKAKKIKIGLWVDLTNTNRFYDKTEVEEHCKYVKLQCRGHGETPSREQTNIFIQLIHNFISQNPLQQIAVHCTHGFNRSGFLIVSYLVEKMDFALDVALQTFAEARPVGIYKQDYLNELYNRYDDIEDTPPAPNLPDWCLESDDGPDEGDNLENGNSESSASTSSLDSENNSSSKKPRGRRNKNATQEFMVGVQKVHYFDEQPKAFHLQRKVQTMCGWSQKDFPGCQPVSMDKNNIILLHQKAYRVSWKADGTRYMMLIDGEDEVYFFDRNHTVFKVDGLRFVHRKDLRRHVKDTLLDGEMVIDKVDGEDIPRYLAYDIIRFEGQDVGKMPFYPTRLQYLEYEIIKPRYAAMEQMLINKTSEPFSVRKKDFWPITQAINLLGEKFAKSLSHEPDGLIFQPSKQPYIAGRCDEVLKWKPLDMNSVDFRLQIAREGGEGIVAEKKGYLYVGQFDPPFAKMKYTKALKDLNGKIIECKFEDNQWKFMRERTDKTYPNSYNTAKAVCGSIVDPITKEKLIDYIQQYGYNDDADMMPPPTKKIRR</sequence>
<evidence type="ECO:0000256" key="11">
    <source>
        <dbReference type="PIRSR" id="PIRSR036958-1"/>
    </source>
</evidence>
<dbReference type="AlphaFoldDB" id="A0A9N9MMU0"/>
<dbReference type="Pfam" id="PF03919">
    <property type="entry name" value="mRNA_cap_C"/>
    <property type="match status" value="1"/>
</dbReference>
<dbReference type="CDD" id="cd17664">
    <property type="entry name" value="Mce1_N"/>
    <property type="match status" value="1"/>
</dbReference>
<evidence type="ECO:0000256" key="8">
    <source>
        <dbReference type="ARBA" id="ARBA00023242"/>
    </source>
</evidence>
<dbReference type="InterPro" id="IPR000340">
    <property type="entry name" value="Dual-sp_phosphatase_cat-dom"/>
</dbReference>
<dbReference type="InterPro" id="IPR017074">
    <property type="entry name" value="mRNA_cap_enz_bifunc"/>
</dbReference>
<dbReference type="FunFam" id="2.40.50.140:FF:000111">
    <property type="entry name" value="mRNA-capping enzyme"/>
    <property type="match status" value="1"/>
</dbReference>
<accession>A0A9N9MMU0</accession>
<dbReference type="FunFam" id="3.90.190.10:FF:000040">
    <property type="entry name" value="mRNA-capping enzyme"/>
    <property type="match status" value="1"/>
</dbReference>
<evidence type="ECO:0000256" key="14">
    <source>
        <dbReference type="SAM" id="MobiDB-lite"/>
    </source>
</evidence>